<reference evidence="2" key="1">
    <citation type="journal article" date="2019" name="Int. J. Syst. Evol. Microbiol.">
        <title>The Global Catalogue of Microorganisms (GCM) 10K type strain sequencing project: providing services to taxonomists for standard genome sequencing and annotation.</title>
        <authorList>
            <consortium name="The Broad Institute Genomics Platform"/>
            <consortium name="The Broad Institute Genome Sequencing Center for Infectious Disease"/>
            <person name="Wu L."/>
            <person name="Ma J."/>
        </authorList>
    </citation>
    <scope>NUCLEOTIDE SEQUENCE [LARGE SCALE GENOMIC DNA]</scope>
    <source>
        <strain evidence="2">KCTC 23314</strain>
    </source>
</reference>
<dbReference type="EMBL" id="BMYK01000026">
    <property type="protein sequence ID" value="GHC98598.1"/>
    <property type="molecule type" value="Genomic_DNA"/>
</dbReference>
<keyword evidence="2" id="KW-1185">Reference proteome</keyword>
<organism evidence="1 2">
    <name type="scientific">Pseudorhodoferax aquiterrae</name>
    <dbReference type="NCBI Taxonomy" id="747304"/>
    <lineage>
        <taxon>Bacteria</taxon>
        <taxon>Pseudomonadati</taxon>
        <taxon>Pseudomonadota</taxon>
        <taxon>Betaproteobacteria</taxon>
        <taxon>Burkholderiales</taxon>
        <taxon>Comamonadaceae</taxon>
    </lineage>
</organism>
<sequence>MDCQNRRMQPDIHQAVQGGRLAFETGISLSDNPYGTTTAAPISARLRDLAWSHGWLRAQAAAERTRTQEVVAKARATRHKP</sequence>
<evidence type="ECO:0000313" key="2">
    <source>
        <dbReference type="Proteomes" id="UP000626210"/>
    </source>
</evidence>
<name>A0ABQ3G9K0_9BURK</name>
<protein>
    <submittedName>
        <fullName evidence="1">Uncharacterized protein</fullName>
    </submittedName>
</protein>
<proteinExistence type="predicted"/>
<comment type="caution">
    <text evidence="1">The sequence shown here is derived from an EMBL/GenBank/DDBJ whole genome shotgun (WGS) entry which is preliminary data.</text>
</comment>
<accession>A0ABQ3G9K0</accession>
<dbReference type="Proteomes" id="UP000626210">
    <property type="component" value="Unassembled WGS sequence"/>
</dbReference>
<gene>
    <name evidence="1" type="ORF">GCM10007320_54550</name>
</gene>
<evidence type="ECO:0000313" key="1">
    <source>
        <dbReference type="EMBL" id="GHC98598.1"/>
    </source>
</evidence>